<evidence type="ECO:0000256" key="3">
    <source>
        <dbReference type="ARBA" id="ARBA00022722"/>
    </source>
</evidence>
<dbReference type="Pfam" id="PF17768">
    <property type="entry name" value="RecJ_OB"/>
    <property type="match status" value="1"/>
</dbReference>
<dbReference type="PATRIC" id="fig|913848.6.peg.1570"/>
<evidence type="ECO:0000259" key="8">
    <source>
        <dbReference type="Pfam" id="PF10141"/>
    </source>
</evidence>
<dbReference type="GO" id="GO:0006310">
    <property type="term" value="P:DNA recombination"/>
    <property type="evidence" value="ECO:0007669"/>
    <property type="project" value="InterPro"/>
</dbReference>
<dbReference type="Pfam" id="PF02272">
    <property type="entry name" value="DHHA1"/>
    <property type="match status" value="1"/>
</dbReference>
<dbReference type="Proteomes" id="UP000051181">
    <property type="component" value="Unassembled WGS sequence"/>
</dbReference>
<dbReference type="InterPro" id="IPR003156">
    <property type="entry name" value="DHHA1_dom"/>
</dbReference>
<evidence type="ECO:0000259" key="6">
    <source>
        <dbReference type="Pfam" id="PF01368"/>
    </source>
</evidence>
<comment type="caution">
    <text evidence="10">The sequence shown here is derived from an EMBL/GenBank/DDBJ whole genome shotgun (WGS) entry which is preliminary data.</text>
</comment>
<feature type="domain" description="DDH" evidence="6">
    <location>
        <begin position="83"/>
        <end position="226"/>
    </location>
</feature>
<dbReference type="InterPro" id="IPR004610">
    <property type="entry name" value="RecJ"/>
</dbReference>
<dbReference type="EMBL" id="AZCN01000040">
    <property type="protein sequence ID" value="KRK15878.1"/>
    <property type="molecule type" value="Genomic_DNA"/>
</dbReference>
<evidence type="ECO:0000256" key="5">
    <source>
        <dbReference type="ARBA" id="ARBA00022839"/>
    </source>
</evidence>
<dbReference type="PANTHER" id="PTHR30255:SF2">
    <property type="entry name" value="SINGLE-STRANDED-DNA-SPECIFIC EXONUCLEASE RECJ"/>
    <property type="match status" value="1"/>
</dbReference>
<evidence type="ECO:0000259" key="7">
    <source>
        <dbReference type="Pfam" id="PF02272"/>
    </source>
</evidence>
<sequence>MKSRYTWQYLPQPRAALVTELAEKCQLAPAVIRLLINRGLTDQTTIEKFLNPGVDQLHDPLLLFDMQKAVDRIRQAIEANQLITVYGDYDADGVTSTSIMLETLESLGANVNIYIPDRFNEGYGPHESSFKQLLDAGTQLIVTVDNGISGNAPIAYAQAQGVDVIVTDHHELPPELPPAFAIVHPRHPQGHYPFGDLSGVGVAFKVASALLEETAVDSFDLAAIGTIGDLVSLTDENRALVTLGLQQLQQSTRPGITALCEVAGIEQAKIDEQSIGFAIAPRLNALGRLGDAKDGVKLLTTFDPDEATELAKFVQTQNERRQQYVKDIAATAMEMAQTPENQQRQTLVLAHADWHEGVLGIVASRIVEATGKPTLVLTEREDHTYKGSGRSVQAFNLFNALDQYRDLMISFGGHHMAAGLAVTADNLAALSAGLEAQADAVDLRHQAHDALKIDLQLPVPEVTTDFLQACQQLAPFGTDNPAPQIAVTPEKVTDVRAIGADKAHLKFKLTAANANLDVIAFQKGQYAEDLTAADQVTVVGELGENVWQGRRTLQLQLTDFATSGIEIIDKRTTHLTRHLFQYTATYVFFSAKLQQQLSGYLPVDATAVSAHEPFNVVGDTLVLVDLPTDLAALATLLQAHQQEYDKLISFFYMAHPVYLAGMPTRAEFARLFKFTTTHRGINLRTQLATLANYLHLKKELLIFMIQVFSELGFVKIVDGVMDGVAQPAKADLQSAASYQQRQQQMTAEQVLVYSNYQELKNWLNAHIVPDEGAKSNVS</sequence>
<dbReference type="InterPro" id="IPR001667">
    <property type="entry name" value="DDH_dom"/>
</dbReference>
<feature type="domain" description="DHHA1" evidence="7">
    <location>
        <begin position="347"/>
        <end position="435"/>
    </location>
</feature>
<protein>
    <recommendedName>
        <fullName evidence="2">Single-stranded-DNA-specific exonuclease RecJ</fullName>
    </recommendedName>
</protein>
<dbReference type="GO" id="GO:0006281">
    <property type="term" value="P:DNA repair"/>
    <property type="evidence" value="ECO:0007669"/>
    <property type="project" value="InterPro"/>
</dbReference>
<evidence type="ECO:0000313" key="11">
    <source>
        <dbReference type="Proteomes" id="UP000051181"/>
    </source>
</evidence>
<feature type="domain" description="RecJ OB" evidence="9">
    <location>
        <begin position="453"/>
        <end position="559"/>
    </location>
</feature>
<reference evidence="10 11" key="1">
    <citation type="journal article" date="2015" name="Genome Announc.">
        <title>Expanding the biotechnology potential of lactobacilli through comparative genomics of 213 strains and associated genera.</title>
        <authorList>
            <person name="Sun Z."/>
            <person name="Harris H.M."/>
            <person name="McCann A."/>
            <person name="Guo C."/>
            <person name="Argimon S."/>
            <person name="Zhang W."/>
            <person name="Yang X."/>
            <person name="Jeffery I.B."/>
            <person name="Cooney J.C."/>
            <person name="Kagawa T.F."/>
            <person name="Liu W."/>
            <person name="Song Y."/>
            <person name="Salvetti E."/>
            <person name="Wrobel A."/>
            <person name="Rasinkangas P."/>
            <person name="Parkhill J."/>
            <person name="Rea M.C."/>
            <person name="O'Sullivan O."/>
            <person name="Ritari J."/>
            <person name="Douillard F.P."/>
            <person name="Paul Ross R."/>
            <person name="Yang R."/>
            <person name="Briner A.E."/>
            <person name="Felis G.E."/>
            <person name="de Vos W.M."/>
            <person name="Barrangou R."/>
            <person name="Klaenhammer T.R."/>
            <person name="Caufield P.W."/>
            <person name="Cui Y."/>
            <person name="Zhang H."/>
            <person name="O'Toole P.W."/>
        </authorList>
    </citation>
    <scope>NUCLEOTIDE SEQUENCE [LARGE SCALE GENOMIC DNA]</scope>
    <source>
        <strain evidence="10 11">DSM 20001</strain>
    </source>
</reference>
<dbReference type="Pfam" id="PF10141">
    <property type="entry name" value="ssDNA-exonuc_C"/>
    <property type="match status" value="1"/>
</dbReference>
<evidence type="ECO:0000259" key="9">
    <source>
        <dbReference type="Pfam" id="PF17768"/>
    </source>
</evidence>
<dbReference type="GO" id="GO:0003676">
    <property type="term" value="F:nucleic acid binding"/>
    <property type="evidence" value="ECO:0007669"/>
    <property type="project" value="InterPro"/>
</dbReference>
<dbReference type="Gene3D" id="3.90.1640.30">
    <property type="match status" value="1"/>
</dbReference>
<proteinExistence type="inferred from homology"/>
<feature type="domain" description="Single-stranded-DNA-specific exonuclease RecJ C-terminal" evidence="8">
    <location>
        <begin position="567"/>
        <end position="763"/>
    </location>
</feature>
<dbReference type="InterPro" id="IPR018779">
    <property type="entry name" value="RecJ_C"/>
</dbReference>
<organism evidence="10 11">
    <name type="scientific">Loigolactobacillus coryniformis subsp. coryniformis KCTC 3167 = DSM 20001</name>
    <dbReference type="NCBI Taxonomy" id="913848"/>
    <lineage>
        <taxon>Bacteria</taxon>
        <taxon>Bacillati</taxon>
        <taxon>Bacillota</taxon>
        <taxon>Bacilli</taxon>
        <taxon>Lactobacillales</taxon>
        <taxon>Lactobacillaceae</taxon>
        <taxon>Loigolactobacillus</taxon>
    </lineage>
</organism>
<gene>
    <name evidence="10" type="ORF">FD22_GL001532</name>
</gene>
<dbReference type="Pfam" id="PF01368">
    <property type="entry name" value="DHH"/>
    <property type="match status" value="1"/>
</dbReference>
<evidence type="ECO:0000256" key="2">
    <source>
        <dbReference type="ARBA" id="ARBA00019841"/>
    </source>
</evidence>
<keyword evidence="3" id="KW-0540">Nuclease</keyword>
<evidence type="ECO:0000256" key="4">
    <source>
        <dbReference type="ARBA" id="ARBA00022801"/>
    </source>
</evidence>
<evidence type="ECO:0000313" key="10">
    <source>
        <dbReference type="EMBL" id="KRK15878.1"/>
    </source>
</evidence>
<comment type="similarity">
    <text evidence="1">Belongs to the RecJ family.</text>
</comment>
<dbReference type="NCBIfam" id="TIGR00644">
    <property type="entry name" value="recJ"/>
    <property type="match status" value="1"/>
</dbReference>
<dbReference type="eggNOG" id="COG0608">
    <property type="taxonomic scope" value="Bacteria"/>
</dbReference>
<keyword evidence="5 10" id="KW-0269">Exonuclease</keyword>
<dbReference type="RefSeq" id="WP_010010103.1">
    <property type="nucleotide sequence ID" value="NZ_AZCN01000040.1"/>
</dbReference>
<dbReference type="Gene3D" id="3.10.310.30">
    <property type="match status" value="1"/>
</dbReference>
<dbReference type="InterPro" id="IPR038763">
    <property type="entry name" value="DHH_sf"/>
</dbReference>
<dbReference type="SUPFAM" id="SSF64182">
    <property type="entry name" value="DHH phosphoesterases"/>
    <property type="match status" value="1"/>
</dbReference>
<dbReference type="InterPro" id="IPR041122">
    <property type="entry name" value="RecJ_OB"/>
</dbReference>
<evidence type="ECO:0000256" key="1">
    <source>
        <dbReference type="ARBA" id="ARBA00005915"/>
    </source>
</evidence>
<dbReference type="PANTHER" id="PTHR30255">
    <property type="entry name" value="SINGLE-STRANDED-DNA-SPECIFIC EXONUCLEASE RECJ"/>
    <property type="match status" value="1"/>
</dbReference>
<dbReference type="AlphaFoldDB" id="A0A0R1F273"/>
<dbReference type="GeneID" id="65916951"/>
<keyword evidence="4" id="KW-0378">Hydrolase</keyword>
<dbReference type="GO" id="GO:0008409">
    <property type="term" value="F:5'-3' exonuclease activity"/>
    <property type="evidence" value="ECO:0007669"/>
    <property type="project" value="InterPro"/>
</dbReference>
<name>A0A0R1F273_9LACO</name>
<dbReference type="InterPro" id="IPR051673">
    <property type="entry name" value="SSDNA_exonuclease_RecJ"/>
</dbReference>
<accession>A0A0R1F273</accession>